<accession>A0A1X0ZP32</accession>
<dbReference type="GO" id="GO:0016491">
    <property type="term" value="F:oxidoreductase activity"/>
    <property type="evidence" value="ECO:0007669"/>
    <property type="project" value="InterPro"/>
</dbReference>
<organism evidence="2 3">
    <name type="scientific">Pseudomonas putida</name>
    <name type="common">Arthrobacter siderocapsulatus</name>
    <dbReference type="NCBI Taxonomy" id="303"/>
    <lineage>
        <taxon>Bacteria</taxon>
        <taxon>Pseudomonadati</taxon>
        <taxon>Pseudomonadota</taxon>
        <taxon>Gammaproteobacteria</taxon>
        <taxon>Pseudomonadales</taxon>
        <taxon>Pseudomonadaceae</taxon>
        <taxon>Pseudomonas</taxon>
    </lineage>
</organism>
<dbReference type="InterPro" id="IPR009799">
    <property type="entry name" value="EthD_dom"/>
</dbReference>
<protein>
    <recommendedName>
        <fullName evidence="1">EthD domain-containing protein</fullName>
    </recommendedName>
</protein>
<feature type="domain" description="EthD" evidence="1">
    <location>
        <begin position="131"/>
        <end position="220"/>
    </location>
</feature>
<evidence type="ECO:0000259" key="1">
    <source>
        <dbReference type="Pfam" id="PF07110"/>
    </source>
</evidence>
<sequence length="233" mass="26113">MQKVIYLLWQPEQDTFESFATALTGPLADRLQTLGARHLQLNLADADVSPAQGLRQEQAGPLPQAVLSFWLDTAIAEFRRPFDDILQARCARIAGYLVCESVPIRNTRFPAHAGQRTHGFSQLAFLRRPARLTHEAWLEVWQNHHTRVAIDTQDNFEYVQNLVVQVLTPGAVPLAAIVEECFPPAAMGDPQAFFDAPGDAAKFQHNLAMMMDSCQRFIDFDQLGVLPTSQYPL</sequence>
<dbReference type="OrthoDB" id="9015064at2"/>
<dbReference type="SUPFAM" id="SSF54909">
    <property type="entry name" value="Dimeric alpha+beta barrel"/>
    <property type="match status" value="1"/>
</dbReference>
<dbReference type="EMBL" id="NBWC01000041">
    <property type="protein sequence ID" value="ORL60114.1"/>
    <property type="molecule type" value="Genomic_DNA"/>
</dbReference>
<gene>
    <name evidence="2" type="ORF">B7H17_22900</name>
</gene>
<dbReference type="AlphaFoldDB" id="A0A1X0ZP32"/>
<dbReference type="Pfam" id="PF07110">
    <property type="entry name" value="EthD"/>
    <property type="match status" value="1"/>
</dbReference>
<dbReference type="Proteomes" id="UP000193675">
    <property type="component" value="Unassembled WGS sequence"/>
</dbReference>
<name>A0A1X0ZP32_PSEPU</name>
<dbReference type="InterPro" id="IPR011008">
    <property type="entry name" value="Dimeric_a/b-barrel"/>
</dbReference>
<evidence type="ECO:0000313" key="2">
    <source>
        <dbReference type="EMBL" id="ORL60114.1"/>
    </source>
</evidence>
<evidence type="ECO:0000313" key="3">
    <source>
        <dbReference type="Proteomes" id="UP000193675"/>
    </source>
</evidence>
<comment type="caution">
    <text evidence="2">The sequence shown here is derived from an EMBL/GenBank/DDBJ whole genome shotgun (WGS) entry which is preliminary data.</text>
</comment>
<reference evidence="2 3" key="1">
    <citation type="submission" date="2017-04" db="EMBL/GenBank/DDBJ databases">
        <title>Presence of VIM-2 positive Pseudomonas species in chickens and their surrounding environment.</title>
        <authorList>
            <person name="Zhang R."/>
        </authorList>
    </citation>
    <scope>NUCLEOTIDE SEQUENCE [LARGE SCALE GENOMIC DNA]</scope>
    <source>
        <strain evidence="2 3">DZ-C18</strain>
    </source>
</reference>
<dbReference type="RefSeq" id="WP_084858864.1">
    <property type="nucleotide sequence ID" value="NZ_NBWC01000041.1"/>
</dbReference>
<proteinExistence type="predicted"/>